<protein>
    <recommendedName>
        <fullName evidence="1">Endonuclease/exonuclease/phosphatase domain-containing protein</fullName>
    </recommendedName>
</protein>
<dbReference type="InterPro" id="IPR005135">
    <property type="entry name" value="Endo/exonuclease/phosphatase"/>
</dbReference>
<name>A0A9P0TZ67_PIEBR</name>
<accession>A0A9P0TZ67</accession>
<sequence>MPMKPLSKALLTVHVAFSICPNYRLLASITKDSKDFQRSDNKEDKMAEGIGEVPVWTPHQSDDDIILISSSSSTCSDDLDDYTQKHDFQCWESDNVTPGFSDSFRVLSYNVLAQNLLECHPYLYKDCTPTNLIWEERFFKILNQITNANPDIICLQEVEEARLTDFTSKLETIGFKTFFKKKKIKQDGCAIFFRSSKFEMIDHLTVEFHQPNLPILNRDNVACLAKLKLRDKPDSMPIVVVTTHLLYNPRRMDVRLAQIRLLLAEIDRFAYYNTGRNRGHWPIILTGDFNSQPNSQVVRLIREGYISDPIVNEDHSDWRNINVTNHCEHLSLFMNRLSENLASDFSITLIHNSDYGESNVSEDDMYSKRVQFEEMFTGMTLRHSLKFSSVYDHVKKNGKKEGTTFQNSWVTVDYIFFSNLLKLEERLSLPSVSDAKKMGPLPNDTCGSDHIPLAAMFTLRNLSMPS</sequence>
<dbReference type="SUPFAM" id="SSF56219">
    <property type="entry name" value="DNase I-like"/>
    <property type="match status" value="1"/>
</dbReference>
<dbReference type="Proteomes" id="UP001152562">
    <property type="component" value="Unassembled WGS sequence"/>
</dbReference>
<dbReference type="GO" id="GO:0000175">
    <property type="term" value="F:3'-5'-RNA exonuclease activity"/>
    <property type="evidence" value="ECO:0007669"/>
    <property type="project" value="TreeGrafter"/>
</dbReference>
<evidence type="ECO:0000259" key="1">
    <source>
        <dbReference type="Pfam" id="PF03372"/>
    </source>
</evidence>
<evidence type="ECO:0000313" key="3">
    <source>
        <dbReference type="Proteomes" id="UP001152562"/>
    </source>
</evidence>
<feature type="domain" description="Endonuclease/exonuclease/phosphatase" evidence="1">
    <location>
        <begin position="108"/>
        <end position="450"/>
    </location>
</feature>
<keyword evidence="3" id="KW-1185">Reference proteome</keyword>
<dbReference type="PANTHER" id="PTHR12121">
    <property type="entry name" value="CARBON CATABOLITE REPRESSOR PROTEIN 4"/>
    <property type="match status" value="1"/>
</dbReference>
<dbReference type="EMBL" id="CALOZG010000087">
    <property type="protein sequence ID" value="CAH4038944.1"/>
    <property type="molecule type" value="Genomic_DNA"/>
</dbReference>
<dbReference type="PANTHER" id="PTHR12121:SF34">
    <property type="entry name" value="PROTEIN ANGEL"/>
    <property type="match status" value="1"/>
</dbReference>
<dbReference type="Gene3D" id="3.60.10.10">
    <property type="entry name" value="Endonuclease/exonuclease/phosphatase"/>
    <property type="match status" value="1"/>
</dbReference>
<gene>
    <name evidence="2" type="ORF">PIBRA_LOCUS14423</name>
</gene>
<organism evidence="2 3">
    <name type="scientific">Pieris brassicae</name>
    <name type="common">White butterfly</name>
    <name type="synonym">Large white butterfly</name>
    <dbReference type="NCBI Taxonomy" id="7116"/>
    <lineage>
        <taxon>Eukaryota</taxon>
        <taxon>Metazoa</taxon>
        <taxon>Ecdysozoa</taxon>
        <taxon>Arthropoda</taxon>
        <taxon>Hexapoda</taxon>
        <taxon>Insecta</taxon>
        <taxon>Pterygota</taxon>
        <taxon>Neoptera</taxon>
        <taxon>Endopterygota</taxon>
        <taxon>Lepidoptera</taxon>
        <taxon>Glossata</taxon>
        <taxon>Ditrysia</taxon>
        <taxon>Papilionoidea</taxon>
        <taxon>Pieridae</taxon>
        <taxon>Pierinae</taxon>
        <taxon>Pieris</taxon>
    </lineage>
</organism>
<comment type="caution">
    <text evidence="2">The sequence shown here is derived from an EMBL/GenBank/DDBJ whole genome shotgun (WGS) entry which is preliminary data.</text>
</comment>
<dbReference type="AlphaFoldDB" id="A0A9P0TZ67"/>
<dbReference type="InterPro" id="IPR050410">
    <property type="entry name" value="CCR4/nocturin_mRNA_transcr"/>
</dbReference>
<dbReference type="InterPro" id="IPR036691">
    <property type="entry name" value="Endo/exonu/phosph_ase_sf"/>
</dbReference>
<dbReference type="Pfam" id="PF03372">
    <property type="entry name" value="Exo_endo_phos"/>
    <property type="match status" value="1"/>
</dbReference>
<evidence type="ECO:0000313" key="2">
    <source>
        <dbReference type="EMBL" id="CAH4038944.1"/>
    </source>
</evidence>
<proteinExistence type="predicted"/>
<reference evidence="2" key="1">
    <citation type="submission" date="2022-05" db="EMBL/GenBank/DDBJ databases">
        <authorList>
            <person name="Okamura Y."/>
        </authorList>
    </citation>
    <scope>NUCLEOTIDE SEQUENCE</scope>
</reference>